<dbReference type="EMBL" id="AKHW03003226">
    <property type="protein sequence ID" value="KYO34952.1"/>
    <property type="molecule type" value="Genomic_DNA"/>
</dbReference>
<dbReference type="Proteomes" id="UP000050525">
    <property type="component" value="Unassembled WGS sequence"/>
</dbReference>
<evidence type="ECO:0000313" key="2">
    <source>
        <dbReference type="EMBL" id="KYO34952.1"/>
    </source>
</evidence>
<feature type="compositionally biased region" description="Gly residues" evidence="1">
    <location>
        <begin position="1"/>
        <end position="12"/>
    </location>
</feature>
<reference evidence="2 3" key="1">
    <citation type="journal article" date="2012" name="Genome Biol.">
        <title>Sequencing three crocodilian genomes to illuminate the evolution of archosaurs and amniotes.</title>
        <authorList>
            <person name="St John J.A."/>
            <person name="Braun E.L."/>
            <person name="Isberg S.R."/>
            <person name="Miles L.G."/>
            <person name="Chong A.Y."/>
            <person name="Gongora J."/>
            <person name="Dalzell P."/>
            <person name="Moran C."/>
            <person name="Bed'hom B."/>
            <person name="Abzhanov A."/>
            <person name="Burgess S.C."/>
            <person name="Cooksey A.M."/>
            <person name="Castoe T.A."/>
            <person name="Crawford N.G."/>
            <person name="Densmore L.D."/>
            <person name="Drew J.C."/>
            <person name="Edwards S.V."/>
            <person name="Faircloth B.C."/>
            <person name="Fujita M.K."/>
            <person name="Greenwold M.J."/>
            <person name="Hoffmann F.G."/>
            <person name="Howard J.M."/>
            <person name="Iguchi T."/>
            <person name="Janes D.E."/>
            <person name="Khan S.Y."/>
            <person name="Kohno S."/>
            <person name="de Koning A.J."/>
            <person name="Lance S.L."/>
            <person name="McCarthy F.M."/>
            <person name="McCormack J.E."/>
            <person name="Merchant M.E."/>
            <person name="Peterson D.G."/>
            <person name="Pollock D.D."/>
            <person name="Pourmand N."/>
            <person name="Raney B.J."/>
            <person name="Roessler K.A."/>
            <person name="Sanford J.R."/>
            <person name="Sawyer R.H."/>
            <person name="Schmidt C.J."/>
            <person name="Triplett E.W."/>
            <person name="Tuberville T.D."/>
            <person name="Venegas-Anaya M."/>
            <person name="Howard J.T."/>
            <person name="Jarvis E.D."/>
            <person name="Guillette L.J.Jr."/>
            <person name="Glenn T.C."/>
            <person name="Green R.E."/>
            <person name="Ray D.A."/>
        </authorList>
    </citation>
    <scope>NUCLEOTIDE SEQUENCE [LARGE SCALE GENOMIC DNA]</scope>
    <source>
        <strain evidence="2">KSC_2009_1</strain>
    </source>
</reference>
<gene>
    <name evidence="2" type="ORF">Y1Q_0014882</name>
</gene>
<evidence type="ECO:0000313" key="3">
    <source>
        <dbReference type="Proteomes" id="UP000050525"/>
    </source>
</evidence>
<evidence type="ECO:0000256" key="1">
    <source>
        <dbReference type="SAM" id="MobiDB-lite"/>
    </source>
</evidence>
<feature type="region of interest" description="Disordered" evidence="1">
    <location>
        <begin position="1"/>
        <end position="57"/>
    </location>
</feature>
<sequence length="92" mass="9395">MLSGAEGAGGGPSPSLASRALPQKRKVAVGRGGRKAEVRRGRVPWRRGPPGLPRASCCRPGLLGDGAENGSPRGQLGVGHGGSCCMWIEHPC</sequence>
<accession>A0A151NDU4</accession>
<proteinExistence type="predicted"/>
<comment type="caution">
    <text evidence="2">The sequence shown here is derived from an EMBL/GenBank/DDBJ whole genome shotgun (WGS) entry which is preliminary data.</text>
</comment>
<keyword evidence="3" id="KW-1185">Reference proteome</keyword>
<organism evidence="2 3">
    <name type="scientific">Alligator mississippiensis</name>
    <name type="common">American alligator</name>
    <dbReference type="NCBI Taxonomy" id="8496"/>
    <lineage>
        <taxon>Eukaryota</taxon>
        <taxon>Metazoa</taxon>
        <taxon>Chordata</taxon>
        <taxon>Craniata</taxon>
        <taxon>Vertebrata</taxon>
        <taxon>Euteleostomi</taxon>
        <taxon>Archelosauria</taxon>
        <taxon>Archosauria</taxon>
        <taxon>Crocodylia</taxon>
        <taxon>Alligatoridae</taxon>
        <taxon>Alligatorinae</taxon>
        <taxon>Alligator</taxon>
    </lineage>
</organism>
<protein>
    <submittedName>
        <fullName evidence="2">Uncharacterized protein</fullName>
    </submittedName>
</protein>
<dbReference type="AlphaFoldDB" id="A0A151NDU4"/>
<name>A0A151NDU4_ALLMI</name>